<dbReference type="AlphaFoldDB" id="A0A9P8PPS2"/>
<evidence type="ECO:0000313" key="1">
    <source>
        <dbReference type="EMBL" id="KAH3675104.1"/>
    </source>
</evidence>
<comment type="caution">
    <text evidence="1">The sequence shown here is derived from an EMBL/GenBank/DDBJ whole genome shotgun (WGS) entry which is preliminary data.</text>
</comment>
<dbReference type="EMBL" id="JAEUBG010005432">
    <property type="protein sequence ID" value="KAH3675104.1"/>
    <property type="molecule type" value="Genomic_DNA"/>
</dbReference>
<proteinExistence type="predicted"/>
<name>A0A9P8PPS2_WICPI</name>
<protein>
    <submittedName>
        <fullName evidence="1">Uncharacterized protein</fullName>
    </submittedName>
</protein>
<gene>
    <name evidence="1" type="ORF">WICPIJ_009360</name>
</gene>
<organism evidence="1 2">
    <name type="scientific">Wickerhamomyces pijperi</name>
    <name type="common">Yeast</name>
    <name type="synonym">Pichia pijperi</name>
    <dbReference type="NCBI Taxonomy" id="599730"/>
    <lineage>
        <taxon>Eukaryota</taxon>
        <taxon>Fungi</taxon>
        <taxon>Dikarya</taxon>
        <taxon>Ascomycota</taxon>
        <taxon>Saccharomycotina</taxon>
        <taxon>Saccharomycetes</taxon>
        <taxon>Phaffomycetales</taxon>
        <taxon>Wickerhamomycetaceae</taxon>
        <taxon>Wickerhamomyces</taxon>
    </lineage>
</organism>
<dbReference type="Proteomes" id="UP000774326">
    <property type="component" value="Unassembled WGS sequence"/>
</dbReference>
<reference evidence="1" key="1">
    <citation type="journal article" date="2021" name="Open Biol.">
        <title>Shared evolutionary footprints suggest mitochondrial oxidative damage underlies multiple complex I losses in fungi.</title>
        <authorList>
            <person name="Schikora-Tamarit M.A."/>
            <person name="Marcet-Houben M."/>
            <person name="Nosek J."/>
            <person name="Gabaldon T."/>
        </authorList>
    </citation>
    <scope>NUCLEOTIDE SEQUENCE</scope>
    <source>
        <strain evidence="1">CBS2887</strain>
    </source>
</reference>
<dbReference type="OrthoDB" id="3980365at2759"/>
<sequence length="219" mass="25044">MSERIAFPESVPPLTKTHYKTPATLQYITSLLHKSGTGLSLVYFLLLLIIQPLLEMQYERRINFSEHVLKKARYVLGLLVEKNKGLPSVCYKIGNKLYSDAQVQTDASESEQKTLSFYNDIYSTEAYLSSESKNIVNDKLRLLKSTIEDYNKVADDVSEVNATLFQVKKFQGRIDNYSNLQLFKNLKQQTPGVSRFESDAKALKNEIRVVKGWYLTGQV</sequence>
<accession>A0A9P8PPS2</accession>
<keyword evidence="2" id="KW-1185">Reference proteome</keyword>
<evidence type="ECO:0000313" key="2">
    <source>
        <dbReference type="Proteomes" id="UP000774326"/>
    </source>
</evidence>
<reference evidence="1" key="2">
    <citation type="submission" date="2021-01" db="EMBL/GenBank/DDBJ databases">
        <authorList>
            <person name="Schikora-Tamarit M.A."/>
        </authorList>
    </citation>
    <scope>NUCLEOTIDE SEQUENCE</scope>
    <source>
        <strain evidence="1">CBS2887</strain>
    </source>
</reference>